<dbReference type="Proteomes" id="UP001239909">
    <property type="component" value="Unassembled WGS sequence"/>
</dbReference>
<accession>A0ABQ6LSZ5</accession>
<organism evidence="2 3">
    <name type="scientific">Paralimibaculum aggregatum</name>
    <dbReference type="NCBI Taxonomy" id="3036245"/>
    <lineage>
        <taxon>Bacteria</taxon>
        <taxon>Pseudomonadati</taxon>
        <taxon>Pseudomonadota</taxon>
        <taxon>Alphaproteobacteria</taxon>
        <taxon>Rhodobacterales</taxon>
        <taxon>Paracoccaceae</taxon>
        <taxon>Paralimibaculum</taxon>
    </lineage>
</organism>
<proteinExistence type="predicted"/>
<gene>
    <name evidence="2" type="ORF">LNKW23_44250</name>
</gene>
<evidence type="ECO:0000313" key="3">
    <source>
        <dbReference type="Proteomes" id="UP001239909"/>
    </source>
</evidence>
<evidence type="ECO:0000256" key="1">
    <source>
        <dbReference type="SAM" id="MobiDB-lite"/>
    </source>
</evidence>
<feature type="compositionally biased region" description="Basic and acidic residues" evidence="1">
    <location>
        <begin position="1"/>
        <end position="10"/>
    </location>
</feature>
<feature type="region of interest" description="Disordered" evidence="1">
    <location>
        <begin position="1"/>
        <end position="42"/>
    </location>
</feature>
<name>A0ABQ6LSZ5_9RHOB</name>
<reference evidence="2 3" key="1">
    <citation type="submission" date="2023-04" db="EMBL/GenBank/DDBJ databases">
        <title>Marinoamorphus aggregata gen. nov., sp. Nov., isolate from tissue of brittle star Ophioplocus japonicus.</title>
        <authorList>
            <person name="Kawano K."/>
            <person name="Sawayama S."/>
            <person name="Nakagawa S."/>
        </authorList>
    </citation>
    <scope>NUCLEOTIDE SEQUENCE [LARGE SCALE GENOMIC DNA]</scope>
    <source>
        <strain evidence="2 3">NKW23</strain>
    </source>
</reference>
<protein>
    <submittedName>
        <fullName evidence="2">Uncharacterized protein</fullName>
    </submittedName>
</protein>
<comment type="caution">
    <text evidence="2">The sequence shown here is derived from an EMBL/GenBank/DDBJ whole genome shotgun (WGS) entry which is preliminary data.</text>
</comment>
<dbReference type="EMBL" id="BSYI01000054">
    <property type="protein sequence ID" value="GMG85209.1"/>
    <property type="molecule type" value="Genomic_DNA"/>
</dbReference>
<evidence type="ECO:0000313" key="2">
    <source>
        <dbReference type="EMBL" id="GMG85209.1"/>
    </source>
</evidence>
<keyword evidence="3" id="KW-1185">Reference proteome</keyword>
<sequence>MACTRFDRPGRRPHPAGHRLAPGQSAFGTLEETGTGPGDSGPLAIRDGVAADGNPAAGLGDAAPRAVLTVPISPRLLGGTGMPEPFGRSFTPDAGSFDHFGGGAEHGPTFTLPATDARGLAGARDIAVPIVGNRPPEIVTAARLETGGTDLPIAAGPGALAIRDHDGIERTAVDIGPTAFTGDPSGTGTEGVLPGPFDPAPEAFGDLALGDRIDPIHSLVAQDAFGVRHPRDPRHHQRHR</sequence>